<dbReference type="InterPro" id="IPR019734">
    <property type="entry name" value="TPR_rpt"/>
</dbReference>
<dbReference type="PROSITE" id="PS50005">
    <property type="entry name" value="TPR"/>
    <property type="match status" value="1"/>
</dbReference>
<sequence>MDEKEWFKKGFNLGELKKYEEAIKAFEKAIELNPQNDGAW</sequence>
<dbReference type="EMBL" id="BARV01040011">
    <property type="protein sequence ID" value="GAI49941.1"/>
    <property type="molecule type" value="Genomic_DNA"/>
</dbReference>
<dbReference type="SUPFAM" id="SSF48452">
    <property type="entry name" value="TPR-like"/>
    <property type="match status" value="1"/>
</dbReference>
<dbReference type="InterPro" id="IPR011990">
    <property type="entry name" value="TPR-like_helical_dom_sf"/>
</dbReference>
<comment type="caution">
    <text evidence="1">The sequence shown here is derived from an EMBL/GenBank/DDBJ whole genome shotgun (WGS) entry which is preliminary data.</text>
</comment>
<organism evidence="1">
    <name type="scientific">marine sediment metagenome</name>
    <dbReference type="NCBI Taxonomy" id="412755"/>
    <lineage>
        <taxon>unclassified sequences</taxon>
        <taxon>metagenomes</taxon>
        <taxon>ecological metagenomes</taxon>
    </lineage>
</organism>
<dbReference type="AlphaFoldDB" id="X1Q5C5"/>
<name>X1Q5C5_9ZZZZ</name>
<proteinExistence type="predicted"/>
<dbReference type="Pfam" id="PF00515">
    <property type="entry name" value="TPR_1"/>
    <property type="match status" value="1"/>
</dbReference>
<accession>X1Q5C5</accession>
<dbReference type="PROSITE" id="PS50293">
    <property type="entry name" value="TPR_REGION"/>
    <property type="match status" value="1"/>
</dbReference>
<reference evidence="1" key="1">
    <citation type="journal article" date="2014" name="Front. Microbiol.">
        <title>High frequency of phylogenetically diverse reductive dehalogenase-homologous genes in deep subseafloor sedimentary metagenomes.</title>
        <authorList>
            <person name="Kawai M."/>
            <person name="Futagami T."/>
            <person name="Toyoda A."/>
            <person name="Takaki Y."/>
            <person name="Nishi S."/>
            <person name="Hori S."/>
            <person name="Arai W."/>
            <person name="Tsubouchi T."/>
            <person name="Morono Y."/>
            <person name="Uchiyama I."/>
            <person name="Ito T."/>
            <person name="Fujiyama A."/>
            <person name="Inagaki F."/>
            <person name="Takami H."/>
        </authorList>
    </citation>
    <scope>NUCLEOTIDE SEQUENCE</scope>
    <source>
        <strain evidence="1">Expedition CK06-06</strain>
    </source>
</reference>
<gene>
    <name evidence="1" type="ORF">S06H3_61122</name>
</gene>
<dbReference type="SMART" id="SM00028">
    <property type="entry name" value="TPR"/>
    <property type="match status" value="1"/>
</dbReference>
<protein>
    <submittedName>
        <fullName evidence="1">Uncharacterized protein</fullName>
    </submittedName>
</protein>
<dbReference type="Gene3D" id="1.25.40.10">
    <property type="entry name" value="Tetratricopeptide repeat domain"/>
    <property type="match status" value="1"/>
</dbReference>
<evidence type="ECO:0000313" key="1">
    <source>
        <dbReference type="EMBL" id="GAI49941.1"/>
    </source>
</evidence>